<dbReference type="RefSeq" id="WP_085215271.1">
    <property type="nucleotide sequence ID" value="NZ_FXAM01000001.1"/>
</dbReference>
<dbReference type="InterPro" id="IPR050103">
    <property type="entry name" value="Class-III_PLP-dep_AT"/>
</dbReference>
<evidence type="ECO:0000256" key="3">
    <source>
        <dbReference type="ARBA" id="ARBA00022898"/>
    </source>
</evidence>
<gene>
    <name evidence="5" type="ORF">SAMN02949497_3772</name>
</gene>
<reference evidence="5 6" key="1">
    <citation type="submission" date="2016-12" db="EMBL/GenBank/DDBJ databases">
        <authorList>
            <person name="Song W.-J."/>
            <person name="Kurnit D.M."/>
        </authorList>
    </citation>
    <scope>NUCLEOTIDE SEQUENCE [LARGE SCALE GENOMIC DNA]</scope>
    <source>
        <strain evidence="5 6">175</strain>
    </source>
</reference>
<evidence type="ECO:0000256" key="2">
    <source>
        <dbReference type="ARBA" id="ARBA00022576"/>
    </source>
</evidence>
<evidence type="ECO:0000313" key="5">
    <source>
        <dbReference type="EMBL" id="SMF96376.1"/>
    </source>
</evidence>
<dbReference type="GO" id="GO:0042802">
    <property type="term" value="F:identical protein binding"/>
    <property type="evidence" value="ECO:0007669"/>
    <property type="project" value="TreeGrafter"/>
</dbReference>
<keyword evidence="2" id="KW-0808">Transferase</keyword>
<dbReference type="InterPro" id="IPR015422">
    <property type="entry name" value="PyrdxlP-dep_Trfase_small"/>
</dbReference>
<comment type="cofactor">
    <cofactor evidence="1">
        <name>pyridoxal 5'-phosphate</name>
        <dbReference type="ChEBI" id="CHEBI:597326"/>
    </cofactor>
</comment>
<dbReference type="AlphaFoldDB" id="A0A1Y6D1B3"/>
<evidence type="ECO:0000256" key="1">
    <source>
        <dbReference type="ARBA" id="ARBA00001933"/>
    </source>
</evidence>
<dbReference type="Pfam" id="PF00202">
    <property type="entry name" value="Aminotran_3"/>
    <property type="match status" value="1"/>
</dbReference>
<protein>
    <submittedName>
        <fullName evidence="5">Ornithine--oxo-acid transaminase</fullName>
    </submittedName>
</protein>
<dbReference type="PROSITE" id="PS00600">
    <property type="entry name" value="AA_TRANSFER_CLASS_3"/>
    <property type="match status" value="1"/>
</dbReference>
<dbReference type="SUPFAM" id="SSF53383">
    <property type="entry name" value="PLP-dependent transferases"/>
    <property type="match status" value="1"/>
</dbReference>
<dbReference type="CDD" id="cd00610">
    <property type="entry name" value="OAT_like"/>
    <property type="match status" value="1"/>
</dbReference>
<dbReference type="PANTHER" id="PTHR11986:SF121">
    <property type="entry name" value="BLR3010 PROTEIN"/>
    <property type="match status" value="1"/>
</dbReference>
<evidence type="ECO:0000256" key="4">
    <source>
        <dbReference type="RuleBase" id="RU003560"/>
    </source>
</evidence>
<sequence length="463" mass="50533">MSSYIKDLLQTHPGKNFDLHDAHLNTQMVRVLKTIGYDRVYTRASGPYLYDSQENEYLDLLSGFGVFALGRNHPEVVQALRDVLDAELPDLVQMDVSLLSGLLAEALLKHCPPKLSKMFFCNSGAEANEAAIKFARYTTRREKIVYCEHGFHGLTLGALSLNGEEVFREGFGPLLPGCVAVPFDNLPALENALKNQDVAAFIFEPIQGKGVNIPSDNYLPEAAKLCQKYGTLFVADEVQTGMGRTGKFWAVEHWGVEPDMILMAKALSGGFVPVGAVAMTARIMDAVFNRMDRAVVHGSTFSKNNMAMAAGLATLKVIEEEKLVENAAKIGGEIVDGIRAMIPKYDFLKQVRGKGLMIAVEFGSPDGLLRKAAFAGLEAANKGLFSQTITIPLFKNHRILSQVAGHGMNVVKFLPPLVVTEKDRDWILRAMDQVIGDTQEVGGAIKDLGKNLISHALKQKAGA</sequence>
<keyword evidence="2" id="KW-0032">Aminotransferase</keyword>
<evidence type="ECO:0000313" key="6">
    <source>
        <dbReference type="Proteomes" id="UP000192923"/>
    </source>
</evidence>
<dbReference type="Gene3D" id="3.90.1150.10">
    <property type="entry name" value="Aspartate Aminotransferase, domain 1"/>
    <property type="match status" value="1"/>
</dbReference>
<dbReference type="InterPro" id="IPR015424">
    <property type="entry name" value="PyrdxlP-dep_Trfase"/>
</dbReference>
<dbReference type="GO" id="GO:0030170">
    <property type="term" value="F:pyridoxal phosphate binding"/>
    <property type="evidence" value="ECO:0007669"/>
    <property type="project" value="InterPro"/>
</dbReference>
<dbReference type="EMBL" id="FXAM01000001">
    <property type="protein sequence ID" value="SMF96376.1"/>
    <property type="molecule type" value="Genomic_DNA"/>
</dbReference>
<dbReference type="OrthoDB" id="9770449at2"/>
<dbReference type="PIRSF" id="PIRSF000521">
    <property type="entry name" value="Transaminase_4ab_Lys_Orn"/>
    <property type="match status" value="1"/>
</dbReference>
<dbReference type="FunFam" id="3.40.640.10:FF:000004">
    <property type="entry name" value="Acetylornithine aminotransferase"/>
    <property type="match status" value="1"/>
</dbReference>
<comment type="similarity">
    <text evidence="4">Belongs to the class-III pyridoxal-phosphate-dependent aminotransferase family.</text>
</comment>
<dbReference type="InterPro" id="IPR049704">
    <property type="entry name" value="Aminotrans_3_PPA_site"/>
</dbReference>
<dbReference type="InterPro" id="IPR015421">
    <property type="entry name" value="PyrdxlP-dep_Trfase_major"/>
</dbReference>
<dbReference type="InterPro" id="IPR005814">
    <property type="entry name" value="Aminotrans_3"/>
</dbReference>
<dbReference type="GO" id="GO:0008483">
    <property type="term" value="F:transaminase activity"/>
    <property type="evidence" value="ECO:0007669"/>
    <property type="project" value="UniProtKB-KW"/>
</dbReference>
<dbReference type="PANTHER" id="PTHR11986">
    <property type="entry name" value="AMINOTRANSFERASE CLASS III"/>
    <property type="match status" value="1"/>
</dbReference>
<name>A0A1Y6D1B3_9GAMM</name>
<proteinExistence type="inferred from homology"/>
<keyword evidence="6" id="KW-1185">Reference proteome</keyword>
<dbReference type="STRING" id="1760988.SAMN02949497_3772"/>
<dbReference type="Proteomes" id="UP000192923">
    <property type="component" value="Unassembled WGS sequence"/>
</dbReference>
<accession>A0A1Y6D1B3</accession>
<dbReference type="Gene3D" id="3.40.640.10">
    <property type="entry name" value="Type I PLP-dependent aspartate aminotransferase-like (Major domain)"/>
    <property type="match status" value="1"/>
</dbReference>
<keyword evidence="3 4" id="KW-0663">Pyridoxal phosphate</keyword>
<organism evidence="5 6">
    <name type="scientific">Methylomagnum ishizawai</name>
    <dbReference type="NCBI Taxonomy" id="1760988"/>
    <lineage>
        <taxon>Bacteria</taxon>
        <taxon>Pseudomonadati</taxon>
        <taxon>Pseudomonadota</taxon>
        <taxon>Gammaproteobacteria</taxon>
        <taxon>Methylococcales</taxon>
        <taxon>Methylococcaceae</taxon>
        <taxon>Methylomagnum</taxon>
    </lineage>
</organism>